<evidence type="ECO:0000313" key="2">
    <source>
        <dbReference type="EMBL" id="QBK88972.1"/>
    </source>
</evidence>
<gene>
    <name evidence="2" type="ORF">LCMiAC02_00650</name>
</gene>
<keyword evidence="1" id="KW-0812">Transmembrane</keyword>
<sequence>MLDIFKNPIILGLLASLITYAYMYWEANRKYEKNPKIKREQISILIPSIVGIIVWFVASGYFNNNNGNLNKTIGGNNVSNIIPQYIPTNNNDMNGSCSFYLLQKDRIKIPKMDVLIDLGKFN</sequence>
<feature type="transmembrane region" description="Helical" evidence="1">
    <location>
        <begin position="6"/>
        <end position="23"/>
    </location>
</feature>
<accession>A0A481Z0E1</accession>
<organism evidence="2">
    <name type="scientific">Mimivirus LCMiAC02</name>
    <dbReference type="NCBI Taxonomy" id="2506609"/>
    <lineage>
        <taxon>Viruses</taxon>
        <taxon>Varidnaviria</taxon>
        <taxon>Bamfordvirae</taxon>
        <taxon>Nucleocytoviricota</taxon>
        <taxon>Megaviricetes</taxon>
        <taxon>Imitervirales</taxon>
        <taxon>Mimiviridae</taxon>
        <taxon>Klosneuvirinae</taxon>
    </lineage>
</organism>
<proteinExistence type="predicted"/>
<keyword evidence="1" id="KW-1133">Transmembrane helix</keyword>
<keyword evidence="1" id="KW-0472">Membrane</keyword>
<feature type="transmembrane region" description="Helical" evidence="1">
    <location>
        <begin position="44"/>
        <end position="62"/>
    </location>
</feature>
<protein>
    <submittedName>
        <fullName evidence="2">Uncharacterized protein</fullName>
    </submittedName>
</protein>
<name>A0A481Z0E1_9VIRU</name>
<dbReference type="EMBL" id="MK500406">
    <property type="protein sequence ID" value="QBK88972.1"/>
    <property type="molecule type" value="Genomic_DNA"/>
</dbReference>
<reference evidence="2" key="1">
    <citation type="journal article" date="2019" name="MBio">
        <title>Virus Genomes from Deep Sea Sediments Expand the Ocean Megavirome and Support Independent Origins of Viral Gigantism.</title>
        <authorList>
            <person name="Backstrom D."/>
            <person name="Yutin N."/>
            <person name="Jorgensen S.L."/>
            <person name="Dharamshi J."/>
            <person name="Homa F."/>
            <person name="Zaremba-Niedwiedzka K."/>
            <person name="Spang A."/>
            <person name="Wolf Y.I."/>
            <person name="Koonin E.V."/>
            <person name="Ettema T.J."/>
        </authorList>
    </citation>
    <scope>NUCLEOTIDE SEQUENCE</scope>
</reference>
<evidence type="ECO:0000256" key="1">
    <source>
        <dbReference type="SAM" id="Phobius"/>
    </source>
</evidence>